<dbReference type="GO" id="GO:0042799">
    <property type="term" value="F:histone H4K20 methyltransferase activity"/>
    <property type="evidence" value="ECO:0007669"/>
    <property type="project" value="TreeGrafter"/>
</dbReference>
<evidence type="ECO:0000256" key="7">
    <source>
        <dbReference type="ARBA" id="ARBA00022853"/>
    </source>
</evidence>
<evidence type="ECO:0000256" key="5">
    <source>
        <dbReference type="ARBA" id="ARBA00022679"/>
    </source>
</evidence>
<keyword evidence="7" id="KW-0156">Chromatin regulator</keyword>
<dbReference type="PANTHER" id="PTHR12977">
    <property type="entry name" value="SUPPRESSOR OF VARIEGATION 4-20-RELATED"/>
    <property type="match status" value="1"/>
</dbReference>
<dbReference type="WBParaSite" id="maker-uti_cns_0004777-snap-gene-0.4-mRNA-1">
    <property type="protein sequence ID" value="maker-uti_cns_0004777-snap-gene-0.4-mRNA-1"/>
    <property type="gene ID" value="maker-uti_cns_0004777-snap-gene-0.4"/>
</dbReference>
<dbReference type="GO" id="GO:0032259">
    <property type="term" value="P:methylation"/>
    <property type="evidence" value="ECO:0007669"/>
    <property type="project" value="UniProtKB-KW"/>
</dbReference>
<protein>
    <submittedName>
        <fullName evidence="12">SET domain-containing protein</fullName>
    </submittedName>
</protein>
<feature type="domain" description="SET" evidence="10">
    <location>
        <begin position="114"/>
        <end position="245"/>
    </location>
</feature>
<dbReference type="SMART" id="SM00317">
    <property type="entry name" value="SET"/>
    <property type="match status" value="1"/>
</dbReference>
<keyword evidence="5" id="KW-0808">Transferase</keyword>
<evidence type="ECO:0000256" key="2">
    <source>
        <dbReference type="ARBA" id="ARBA00004286"/>
    </source>
</evidence>
<keyword evidence="4" id="KW-0489">Methyltransferase</keyword>
<reference evidence="12" key="1">
    <citation type="submission" date="2016-11" db="UniProtKB">
        <authorList>
            <consortium name="WormBaseParasite"/>
        </authorList>
    </citation>
    <scope>IDENTIFICATION</scope>
</reference>
<keyword evidence="3" id="KW-0158">Chromosome</keyword>
<comment type="subcellular location">
    <subcellularLocation>
        <location evidence="2">Chromosome</location>
    </subcellularLocation>
    <subcellularLocation>
        <location evidence="1">Nucleus</location>
    </subcellularLocation>
</comment>
<evidence type="ECO:0000313" key="12">
    <source>
        <dbReference type="WBParaSite" id="maker-uti_cns_0004777-snap-gene-0.4-mRNA-1"/>
    </source>
</evidence>
<evidence type="ECO:0000256" key="4">
    <source>
        <dbReference type="ARBA" id="ARBA00022603"/>
    </source>
</evidence>
<keyword evidence="8" id="KW-0539">Nucleus</keyword>
<dbReference type="AlphaFoldDB" id="A0A1I8H7F7"/>
<dbReference type="Gene3D" id="1.10.10.1700">
    <property type="entry name" value="Histone-lysine N-methyltransferase"/>
    <property type="match status" value="1"/>
</dbReference>
<dbReference type="GO" id="GO:0005694">
    <property type="term" value="C:chromosome"/>
    <property type="evidence" value="ECO:0007669"/>
    <property type="project" value="UniProtKB-SubCell"/>
</dbReference>
<evidence type="ECO:0000256" key="8">
    <source>
        <dbReference type="ARBA" id="ARBA00023242"/>
    </source>
</evidence>
<evidence type="ECO:0000256" key="1">
    <source>
        <dbReference type="ARBA" id="ARBA00004123"/>
    </source>
</evidence>
<evidence type="ECO:0000256" key="3">
    <source>
        <dbReference type="ARBA" id="ARBA00022454"/>
    </source>
</evidence>
<dbReference type="GO" id="GO:0005634">
    <property type="term" value="C:nucleus"/>
    <property type="evidence" value="ECO:0007669"/>
    <property type="project" value="UniProtKB-SubCell"/>
</dbReference>
<organism evidence="11 12">
    <name type="scientific">Macrostomum lignano</name>
    <dbReference type="NCBI Taxonomy" id="282301"/>
    <lineage>
        <taxon>Eukaryota</taxon>
        <taxon>Metazoa</taxon>
        <taxon>Spiralia</taxon>
        <taxon>Lophotrochozoa</taxon>
        <taxon>Platyhelminthes</taxon>
        <taxon>Rhabditophora</taxon>
        <taxon>Macrostomorpha</taxon>
        <taxon>Macrostomida</taxon>
        <taxon>Macrostomidae</taxon>
        <taxon>Macrostomum</taxon>
    </lineage>
</organism>
<keyword evidence="11" id="KW-1185">Reference proteome</keyword>
<sequence>PISHCQPGLTPIQLDHRRPAQPCLYTGGLSARQLGDLDDLANSMVVDAYLDIDSHKMSDRFRSSRHLRRYWRKVIERFCCDTDYDAAYHSLVFGDPISGQKCCLDEAAQRDPNLRLHLFRYLHLFDPRFRGADPAVRPGMGARIVSTRDWQAGESVSMLIGCAAELTPDEELHYLRPGVNDFSVIYSSRRQRSQLWLGPAAYINHDCEPNVELALQPATGSGAALHFYRTIRPIKRGQEVLLYYGPDFFGPGNCQCECETCELRGSGAFARTAAAASKPAPPSASPPLAPTCSPAAVLPVPPASLPQSAAPVASHQQCLNGSATTAAEAPRRRPSYSLRDTAVRLSSRRRFNGSATLGADDPQALRKPKLAASSASAKAASTEKAASILSSIIIGPFFLAVEQPLLLLSRSCRGPGLHLGGAESQVAEAAGQHDAGAQVEHLQPVGAHTGVVGEAADDHGGHHARHGCQGVAKAVQGAGEARRQVQLVRPEAADDEAGQADRGRQHGDGRAAAAAQVADQGDAGRAADRAQRDAQLANGRHPQPAAAAGGVGQESRQVGGRPQDEVGQGGDQAVLRGADADDVEGRCAGRRYAQNIGKEGGQAGQQGVELPVVGHVHADHAQHRSRGQHRLQRHRGKSALGMAMIFKDCLLDKPSLTSPTPSSTRRQIRAATPQCAARGVSSVRAAVHRMPMPSTHLAPKRSASRPPGICVTINQSKAKLSRVGRAPHRAGCSPRRHDLTVSGPLLPGAEIGDFWDWRPACLYRADESYEAVQLMQAAISHRPRKMIPVRFLLYNTSQQCTRKSISSTMKIIVRPTKIDSRPPTWLRNDVEVRSDELDGQQVPLQDADILHQLESGVQSARALQLDGLRVDLHLRPLLQAAVDAGLQQVQLPRLGGPVGGRPLGLVAVEGARNAATLHHVLGVLGDHGLLAADVLVRPIQGRFANFAAAVAGCAGAQGQKFLETGAVGGSDVHLDGHLPAGVLAVAVLPALQPQRLRGIRRAAPVRRLLLDVQHVLELDLSERAGLQVHRVVVHIRVRVAGMNGQHRARQLRVDVLRAGRARNRVLNALLRGGTSALLNFKGII</sequence>
<dbReference type="SUPFAM" id="SSF82199">
    <property type="entry name" value="SET domain"/>
    <property type="match status" value="1"/>
</dbReference>
<dbReference type="InterPro" id="IPR041938">
    <property type="entry name" value="Hist-Lys_N-MTase_N"/>
</dbReference>
<feature type="region of interest" description="Disordered" evidence="9">
    <location>
        <begin position="488"/>
        <end position="581"/>
    </location>
</feature>
<keyword evidence="6" id="KW-0949">S-adenosyl-L-methionine</keyword>
<dbReference type="InterPro" id="IPR039977">
    <property type="entry name" value="Suv4-20/Set9"/>
</dbReference>
<dbReference type="PROSITE" id="PS50280">
    <property type="entry name" value="SET"/>
    <property type="match status" value="1"/>
</dbReference>
<dbReference type="Proteomes" id="UP000095280">
    <property type="component" value="Unplaced"/>
</dbReference>
<dbReference type="Gene3D" id="2.170.270.10">
    <property type="entry name" value="SET domain"/>
    <property type="match status" value="1"/>
</dbReference>
<proteinExistence type="predicted"/>
<feature type="compositionally biased region" description="Basic and acidic residues" evidence="9">
    <location>
        <begin position="499"/>
        <end position="509"/>
    </location>
</feature>
<name>A0A1I8H7F7_9PLAT</name>
<dbReference type="InterPro" id="IPR001214">
    <property type="entry name" value="SET_dom"/>
</dbReference>
<evidence type="ECO:0000256" key="6">
    <source>
        <dbReference type="ARBA" id="ARBA00022691"/>
    </source>
</evidence>
<evidence type="ECO:0000259" key="10">
    <source>
        <dbReference type="PROSITE" id="PS50280"/>
    </source>
</evidence>
<dbReference type="PANTHER" id="PTHR12977:SF4">
    <property type="entry name" value="HISTONE-LYSINE N-METHYLTRANSFERASE KMT5B"/>
    <property type="match status" value="1"/>
</dbReference>
<feature type="compositionally biased region" description="Low complexity" evidence="9">
    <location>
        <begin position="510"/>
        <end position="524"/>
    </location>
</feature>
<accession>A0A1I8H7F7</accession>
<dbReference type="InterPro" id="IPR046341">
    <property type="entry name" value="SET_dom_sf"/>
</dbReference>
<dbReference type="CDD" id="cd10524">
    <property type="entry name" value="SET_Suv4-20-like"/>
    <property type="match status" value="1"/>
</dbReference>
<evidence type="ECO:0000313" key="11">
    <source>
        <dbReference type="Proteomes" id="UP000095280"/>
    </source>
</evidence>
<evidence type="ECO:0000256" key="9">
    <source>
        <dbReference type="SAM" id="MobiDB-lite"/>
    </source>
</evidence>
<dbReference type="Pfam" id="PF00856">
    <property type="entry name" value="SET"/>
    <property type="match status" value="1"/>
</dbReference>